<sequence>MSLQKIEEEPELLGDGDDDDDNYDLKVTKSFGNLRRLSGGCLSKKESEENVDGKDISAASKEQKLKSSKFKDKIPLMLRSTQCGTCANCFGKKRKLNGNSECSKIEDLEKQIQSLDKHLTDIRQNMSQRDEVEKIAMLSQKINEVNDILKELKLSCLRLEETLMDGNQTSGMDIKQTRVPQGRNISKLIDNENTAGIGKNVKEDSVSPENLEYPVPIIKNSKIVGNIDMESDWKHLSSHSSRRCNNSPRESLEYLPANHSIPTCPIRKLGKTHCYRSFPNSQQSPCLSCQRSYRGEGTTSGPRIPIRYFNNNTENHCSSCEFQVSAQKSRNNYRYRRTHAGNESPPLTAKPSEMQHESKFLKSPKSNENISYFTANLPVINSNLLNAILQIIGPTDTGYIALTVILQSNDLYHINISVTNTGQSLGDVYTTETALQQAEQNRLFERFLTFFVLNSNNTLEQKNRILGHSFEFLNLENSQKHDDQNMDNLGTKTSNTSEDSLKISSDNPLSPEIFNSKNKNSPEFRRKAGESNDYGNSPETKNLVLNKDIQRESPLDETKYDSYNTRLDNLELELKKMRQDLHQLNGKLMPQDKWSKLQQFGEKLKDLYSLLEYLRNTSITGAGSRPKEMAEQADDKSEYNTEQCQQFTAEINRHPTLLEKYLLTLKDFRTDAELRRQRLERRWQEKLLRKQQRQQQTKQGYGLDIDHKSPRKLSDGNIKQFVGKVVRKLVEVSSRQVVQEKHVNTPTQIKRNINEVENSSTHFNWEEYDNPQNSLNVRITDANDAPSSKSVKKINGLYHISLSDAHTGESLACLYASKEAIREAQRENLFKKYLTFFLLSGDPLIDEVNPLIGHLFEIVQ</sequence>
<keyword evidence="1" id="KW-0175">Coiled coil</keyword>
<dbReference type="VEuPathDB" id="VectorBase:MDOA002694"/>
<feature type="region of interest" description="Disordered" evidence="2">
    <location>
        <begin position="688"/>
        <end position="715"/>
    </location>
</feature>
<protein>
    <submittedName>
        <fullName evidence="3">Uncharacterized protein</fullName>
    </submittedName>
</protein>
<feature type="coiled-coil region" evidence="1">
    <location>
        <begin position="560"/>
        <end position="587"/>
    </location>
</feature>
<feature type="region of interest" description="Disordered" evidence="2">
    <location>
        <begin position="479"/>
        <end position="556"/>
    </location>
</feature>
<feature type="coiled-coil region" evidence="1">
    <location>
        <begin position="105"/>
        <end position="162"/>
    </location>
</feature>
<name>A0A1I8M9U7_MUSDO</name>
<dbReference type="eggNOG" id="ENOG502TBDB">
    <property type="taxonomic scope" value="Eukaryota"/>
</dbReference>
<feature type="compositionally biased region" description="Polar residues" evidence="2">
    <location>
        <begin position="486"/>
        <end position="519"/>
    </location>
</feature>
<feature type="compositionally biased region" description="Basic and acidic residues" evidence="2">
    <location>
        <begin position="520"/>
        <end position="530"/>
    </location>
</feature>
<dbReference type="VEuPathDB" id="VectorBase:MDOMA2_013301"/>
<accession>A0A1I8M9U7</accession>
<evidence type="ECO:0000313" key="3">
    <source>
        <dbReference type="EnsemblMetazoa" id="MDOA002694-PA"/>
    </source>
</evidence>
<organism evidence="3">
    <name type="scientific">Musca domestica</name>
    <name type="common">House fly</name>
    <dbReference type="NCBI Taxonomy" id="7370"/>
    <lineage>
        <taxon>Eukaryota</taxon>
        <taxon>Metazoa</taxon>
        <taxon>Ecdysozoa</taxon>
        <taxon>Arthropoda</taxon>
        <taxon>Hexapoda</taxon>
        <taxon>Insecta</taxon>
        <taxon>Pterygota</taxon>
        <taxon>Neoptera</taxon>
        <taxon>Endopterygota</taxon>
        <taxon>Diptera</taxon>
        <taxon>Brachycera</taxon>
        <taxon>Muscomorpha</taxon>
        <taxon>Muscoidea</taxon>
        <taxon>Muscidae</taxon>
        <taxon>Musca</taxon>
    </lineage>
</organism>
<feature type="compositionally biased region" description="Acidic residues" evidence="2">
    <location>
        <begin position="8"/>
        <end position="21"/>
    </location>
</feature>
<feature type="compositionally biased region" description="Basic and acidic residues" evidence="2">
    <location>
        <begin position="704"/>
        <end position="714"/>
    </location>
</feature>
<reference evidence="3" key="1">
    <citation type="submission" date="2020-05" db="UniProtKB">
        <authorList>
            <consortium name="EnsemblMetazoa"/>
        </authorList>
    </citation>
    <scope>IDENTIFICATION</scope>
    <source>
        <strain evidence="3">Aabys</strain>
    </source>
</reference>
<proteinExistence type="predicted"/>
<evidence type="ECO:0000256" key="2">
    <source>
        <dbReference type="SAM" id="MobiDB-lite"/>
    </source>
</evidence>
<dbReference type="AlphaFoldDB" id="A0A1I8M9U7"/>
<feature type="region of interest" description="Disordered" evidence="2">
    <location>
        <begin position="1"/>
        <end position="21"/>
    </location>
</feature>
<dbReference type="EnsemblMetazoa" id="MDOA002694-RA">
    <property type="protein sequence ID" value="MDOA002694-PA"/>
    <property type="gene ID" value="MDOA002694"/>
</dbReference>
<evidence type="ECO:0000256" key="1">
    <source>
        <dbReference type="SAM" id="Coils"/>
    </source>
</evidence>